<comment type="catalytic activity">
    <reaction evidence="8 10">
        <text>(6R)-10-formyltetrahydrofolate + 5-amino-1-(5-phospho-beta-D-ribosyl)imidazole-4-carboxamide = 5-formamido-1-(5-phospho-D-ribosyl)imidazole-4-carboxamide + (6S)-5,6,7,8-tetrahydrofolate</text>
        <dbReference type="Rhea" id="RHEA:22192"/>
        <dbReference type="ChEBI" id="CHEBI:57453"/>
        <dbReference type="ChEBI" id="CHEBI:58467"/>
        <dbReference type="ChEBI" id="CHEBI:58475"/>
        <dbReference type="ChEBI" id="CHEBI:195366"/>
        <dbReference type="EC" id="2.1.2.3"/>
    </reaction>
</comment>
<dbReference type="PIRSF" id="PIRSF000414">
    <property type="entry name" value="AICARFT_IMPCHas"/>
    <property type="match status" value="1"/>
</dbReference>
<dbReference type="InterPro" id="IPR036914">
    <property type="entry name" value="MGS-like_dom_sf"/>
</dbReference>
<evidence type="ECO:0000259" key="11">
    <source>
        <dbReference type="PROSITE" id="PS51855"/>
    </source>
</evidence>
<keyword evidence="13" id="KW-1185">Reference proteome</keyword>
<evidence type="ECO:0000256" key="1">
    <source>
        <dbReference type="ARBA" id="ARBA00004844"/>
    </source>
</evidence>
<evidence type="ECO:0000256" key="2">
    <source>
        <dbReference type="ARBA" id="ARBA00004954"/>
    </source>
</evidence>
<evidence type="ECO:0000256" key="5">
    <source>
        <dbReference type="ARBA" id="ARBA00022755"/>
    </source>
</evidence>
<evidence type="ECO:0000256" key="10">
    <source>
        <dbReference type="HAMAP-Rule" id="MF_00139"/>
    </source>
</evidence>
<dbReference type="SUPFAM" id="SSF52335">
    <property type="entry name" value="Methylglyoxal synthase-like"/>
    <property type="match status" value="1"/>
</dbReference>
<organism evidence="12 13">
    <name type="scientific">Rhodomicrobium udaipurense</name>
    <dbReference type="NCBI Taxonomy" id="1202716"/>
    <lineage>
        <taxon>Bacteria</taxon>
        <taxon>Pseudomonadati</taxon>
        <taxon>Pseudomonadota</taxon>
        <taxon>Alphaproteobacteria</taxon>
        <taxon>Hyphomicrobiales</taxon>
        <taxon>Hyphomicrobiaceae</taxon>
        <taxon>Rhodomicrobium</taxon>
    </lineage>
</organism>
<dbReference type="EMBL" id="JAEMUK010000008">
    <property type="protein sequence ID" value="MBJ7542631.1"/>
    <property type="molecule type" value="Genomic_DNA"/>
</dbReference>
<comment type="caution">
    <text evidence="12">The sequence shown here is derived from an EMBL/GenBank/DDBJ whole genome shotgun (WGS) entry which is preliminary data.</text>
</comment>
<dbReference type="FunFam" id="3.40.140.20:FF:000001">
    <property type="entry name" value="Bifunctional purine biosynthesis protein PurH"/>
    <property type="match status" value="1"/>
</dbReference>
<gene>
    <name evidence="10 12" type="primary">purH</name>
    <name evidence="12" type="ORF">JDN41_03570</name>
</gene>
<evidence type="ECO:0000256" key="7">
    <source>
        <dbReference type="ARBA" id="ARBA00023268"/>
    </source>
</evidence>
<keyword evidence="4 10" id="KW-0808">Transferase</keyword>
<evidence type="ECO:0000256" key="3">
    <source>
        <dbReference type="ARBA" id="ARBA00007667"/>
    </source>
</evidence>
<comment type="domain">
    <text evidence="10">The IMP cyclohydrolase activity resides in the N-terminal region.</text>
</comment>
<dbReference type="EC" id="3.5.4.10" evidence="10"/>
<dbReference type="InterPro" id="IPR011607">
    <property type="entry name" value="MGS-like_dom"/>
</dbReference>
<sequence>MSAQSTKPQLFPVRRALISVSDKSKLAEFAKKLDALGIEIVSTGGTAAFLRDNGMAVVSVSDVTKFPEILEGRVKTLHPAIHGGILANLEQSSAREALAQHNIAPIGLVVINLYPFEETLKKHAAHFDTMIENIDVGGPAMLRAAAKNHNCVTVVTDPDDYDAIAAELAGEARATSDATRRRLAAKAFARTAAYDTAIATWFAGQTGAAPTSCTITGTLKQSLRYGENPHQKAALYESSDRSGPGIVGAEQVQGKELSYNNLTDADAAFELISEFPGAEPAVAIVKHANPCGVALGSSLVEAYRKALACDPVSAFGGIVALNGRLEEEAAREILKIFTEVVIVPDASDAARAAFAAKPNVRLLVTGGLLPVARQPYFRSVAGGFLVQDADVGGFEGKTLRTVTKREPSEAERANMVFAMRVTKHVKSNAIVFAKDGATLGIGAGQMSRVDSVRLAVWKAREAAEHAGKNPDEVLKDTAVASDAFFPFADGLLAAADAGATSIIQPGGSMRDEEVIKAADERGLAMVFTGVRHFRH</sequence>
<proteinExistence type="inferred from homology"/>
<dbReference type="InterPro" id="IPR002695">
    <property type="entry name" value="PurH-like"/>
</dbReference>
<dbReference type="CDD" id="cd01421">
    <property type="entry name" value="IMPCH"/>
    <property type="match status" value="1"/>
</dbReference>
<dbReference type="SMART" id="SM00851">
    <property type="entry name" value="MGS"/>
    <property type="match status" value="1"/>
</dbReference>
<dbReference type="Proteomes" id="UP000623250">
    <property type="component" value="Unassembled WGS sequence"/>
</dbReference>
<evidence type="ECO:0000256" key="6">
    <source>
        <dbReference type="ARBA" id="ARBA00022801"/>
    </source>
</evidence>
<comment type="pathway">
    <text evidence="2 10">Purine metabolism; IMP biosynthesis via de novo pathway; 5-formamido-1-(5-phospho-D-ribosyl)imidazole-4-carboxamide from 5-amino-1-(5-phospho-D-ribosyl)imidazole-4-carboxamide (10-formyl THF route): step 1/1.</text>
</comment>
<dbReference type="SUPFAM" id="SSF53927">
    <property type="entry name" value="Cytidine deaminase-like"/>
    <property type="match status" value="1"/>
</dbReference>
<dbReference type="Pfam" id="PF02142">
    <property type="entry name" value="MGS"/>
    <property type="match status" value="1"/>
</dbReference>
<dbReference type="PROSITE" id="PS51855">
    <property type="entry name" value="MGS"/>
    <property type="match status" value="1"/>
</dbReference>
<keyword evidence="6 10" id="KW-0378">Hydrolase</keyword>
<comment type="similarity">
    <text evidence="3 10">Belongs to the PurH family.</text>
</comment>
<reference evidence="12 13" key="1">
    <citation type="submission" date="2020-12" db="EMBL/GenBank/DDBJ databases">
        <title>Revised draft genomes of Rhodomicrobium vannielii ATCC 17100 and Rhodomicrobium udaipurense JA643.</title>
        <authorList>
            <person name="Conners E.M."/>
            <person name="Davenport E.J."/>
            <person name="Bose A."/>
        </authorList>
    </citation>
    <scope>NUCLEOTIDE SEQUENCE [LARGE SCALE GENOMIC DNA]</scope>
    <source>
        <strain evidence="12 13">JA643</strain>
    </source>
</reference>
<comment type="pathway">
    <text evidence="1 10">Purine metabolism; IMP biosynthesis via de novo pathway; IMP from 5-formamido-1-(5-phospho-D-ribosyl)imidazole-4-carboxamide: step 1/1.</text>
</comment>
<dbReference type="PANTHER" id="PTHR11692">
    <property type="entry name" value="BIFUNCTIONAL PURINE BIOSYNTHESIS PROTEIN PURH"/>
    <property type="match status" value="1"/>
</dbReference>
<dbReference type="HAMAP" id="MF_00139">
    <property type="entry name" value="PurH"/>
    <property type="match status" value="1"/>
</dbReference>
<comment type="catalytic activity">
    <reaction evidence="9 10">
        <text>IMP + H2O = 5-formamido-1-(5-phospho-D-ribosyl)imidazole-4-carboxamide</text>
        <dbReference type="Rhea" id="RHEA:18445"/>
        <dbReference type="ChEBI" id="CHEBI:15377"/>
        <dbReference type="ChEBI" id="CHEBI:58053"/>
        <dbReference type="ChEBI" id="CHEBI:58467"/>
        <dbReference type="EC" id="3.5.4.10"/>
    </reaction>
</comment>
<dbReference type="AlphaFoldDB" id="A0A8I1GF80"/>
<protein>
    <recommendedName>
        <fullName evidence="10">Bifunctional purine biosynthesis protein PurH</fullName>
    </recommendedName>
    <domain>
        <recommendedName>
            <fullName evidence="10">Phosphoribosylaminoimidazolecarboxamide formyltransferase</fullName>
            <ecNumber evidence="10">2.1.2.3</ecNumber>
        </recommendedName>
        <alternativeName>
            <fullName evidence="10">AICAR transformylase</fullName>
        </alternativeName>
    </domain>
    <domain>
        <recommendedName>
            <fullName evidence="10">IMP cyclohydrolase</fullName>
            <ecNumber evidence="10">3.5.4.10</ecNumber>
        </recommendedName>
        <alternativeName>
            <fullName evidence="10">ATIC</fullName>
        </alternativeName>
        <alternativeName>
            <fullName evidence="10">IMP synthase</fullName>
        </alternativeName>
        <alternativeName>
            <fullName evidence="10">Inosinicase</fullName>
        </alternativeName>
    </domain>
</protein>
<dbReference type="UniPathway" id="UPA00074">
    <property type="reaction ID" value="UER00133"/>
</dbReference>
<dbReference type="GO" id="GO:0003937">
    <property type="term" value="F:IMP cyclohydrolase activity"/>
    <property type="evidence" value="ECO:0007669"/>
    <property type="project" value="UniProtKB-UniRule"/>
</dbReference>
<dbReference type="Gene3D" id="3.40.50.1380">
    <property type="entry name" value="Methylglyoxal synthase-like domain"/>
    <property type="match status" value="1"/>
</dbReference>
<dbReference type="GO" id="GO:0005829">
    <property type="term" value="C:cytosol"/>
    <property type="evidence" value="ECO:0007669"/>
    <property type="project" value="TreeGrafter"/>
</dbReference>
<name>A0A8I1GF80_9HYPH</name>
<dbReference type="Gene3D" id="3.40.140.20">
    <property type="match status" value="2"/>
</dbReference>
<evidence type="ECO:0000313" key="13">
    <source>
        <dbReference type="Proteomes" id="UP000623250"/>
    </source>
</evidence>
<dbReference type="Pfam" id="PF01808">
    <property type="entry name" value="AICARFT_IMPCHas"/>
    <property type="match status" value="1"/>
</dbReference>
<dbReference type="InterPro" id="IPR024051">
    <property type="entry name" value="AICAR_Tfase_dup_dom_sf"/>
</dbReference>
<keyword evidence="7 10" id="KW-0511">Multifunctional enzyme</keyword>
<dbReference type="FunFam" id="3.40.50.1380:FF:000001">
    <property type="entry name" value="Bifunctional purine biosynthesis protein PurH"/>
    <property type="match status" value="1"/>
</dbReference>
<dbReference type="NCBIfam" id="TIGR00355">
    <property type="entry name" value="purH"/>
    <property type="match status" value="1"/>
</dbReference>
<evidence type="ECO:0000256" key="9">
    <source>
        <dbReference type="ARBA" id="ARBA00050687"/>
    </source>
</evidence>
<dbReference type="GO" id="GO:0006189">
    <property type="term" value="P:'de novo' IMP biosynthetic process"/>
    <property type="evidence" value="ECO:0007669"/>
    <property type="project" value="UniProtKB-UniRule"/>
</dbReference>
<dbReference type="PANTHER" id="PTHR11692:SF0">
    <property type="entry name" value="BIFUNCTIONAL PURINE BIOSYNTHESIS PROTEIN ATIC"/>
    <property type="match status" value="1"/>
</dbReference>
<evidence type="ECO:0000313" key="12">
    <source>
        <dbReference type="EMBL" id="MBJ7542631.1"/>
    </source>
</evidence>
<dbReference type="RefSeq" id="WP_037239151.1">
    <property type="nucleotide sequence ID" value="NZ_JAEMUK010000008.1"/>
</dbReference>
<evidence type="ECO:0000256" key="8">
    <source>
        <dbReference type="ARBA" id="ARBA00050488"/>
    </source>
</evidence>
<keyword evidence="5 10" id="KW-0658">Purine biosynthesis</keyword>
<accession>A0A8I1GF80</accession>
<dbReference type="EC" id="2.1.2.3" evidence="10"/>
<feature type="domain" description="MGS-like" evidence="11">
    <location>
        <begin position="8"/>
        <end position="156"/>
    </location>
</feature>
<dbReference type="GO" id="GO:0004643">
    <property type="term" value="F:phosphoribosylaminoimidazolecarboxamide formyltransferase activity"/>
    <property type="evidence" value="ECO:0007669"/>
    <property type="project" value="UniProtKB-UniRule"/>
</dbReference>
<dbReference type="InterPro" id="IPR016193">
    <property type="entry name" value="Cytidine_deaminase-like"/>
</dbReference>
<evidence type="ECO:0000256" key="4">
    <source>
        <dbReference type="ARBA" id="ARBA00022679"/>
    </source>
</evidence>
<dbReference type="SMART" id="SM00798">
    <property type="entry name" value="AICARFT_IMPCHas"/>
    <property type="match status" value="1"/>
</dbReference>
<dbReference type="NCBIfam" id="NF002049">
    <property type="entry name" value="PRK00881.1"/>
    <property type="match status" value="1"/>
</dbReference>